<dbReference type="RefSeq" id="WP_229580292.1">
    <property type="nucleotide sequence ID" value="NZ_BMXF01000001.1"/>
</dbReference>
<comment type="caution">
    <text evidence="2">The sequence shown here is derived from an EMBL/GenBank/DDBJ whole genome shotgun (WGS) entry which is preliminary data.</text>
</comment>
<name>A0A8J3D5Q9_9BACT</name>
<evidence type="ECO:0000259" key="1">
    <source>
        <dbReference type="Pfam" id="PF12760"/>
    </source>
</evidence>
<keyword evidence="3" id="KW-1185">Reference proteome</keyword>
<gene>
    <name evidence="2" type="ORF">GCM10007390_08100</name>
</gene>
<reference evidence="2 3" key="1">
    <citation type="journal article" date="2014" name="Int. J. Syst. Evol. Microbiol.">
        <title>Complete genome sequence of Corynebacterium casei LMG S-19264T (=DSM 44701T), isolated from a smear-ripened cheese.</title>
        <authorList>
            <consortium name="US DOE Joint Genome Institute (JGI-PGF)"/>
            <person name="Walter F."/>
            <person name="Albersmeier A."/>
            <person name="Kalinowski J."/>
            <person name="Ruckert C."/>
        </authorList>
    </citation>
    <scope>NUCLEOTIDE SEQUENCE [LARGE SCALE GENOMIC DNA]</scope>
    <source>
        <strain evidence="2 3">KCTC 12866</strain>
    </source>
</reference>
<dbReference type="Pfam" id="PF12760">
    <property type="entry name" value="Zn_ribbon_IS1595"/>
    <property type="match status" value="1"/>
</dbReference>
<dbReference type="AlphaFoldDB" id="A0A8J3D5Q9"/>
<evidence type="ECO:0000313" key="3">
    <source>
        <dbReference type="Proteomes" id="UP000598271"/>
    </source>
</evidence>
<dbReference type="InterPro" id="IPR024442">
    <property type="entry name" value="Transposase_Zn_ribbon"/>
</dbReference>
<evidence type="ECO:0000313" key="2">
    <source>
        <dbReference type="EMBL" id="GHB57061.1"/>
    </source>
</evidence>
<organism evidence="2 3">
    <name type="scientific">Persicitalea jodogahamensis</name>
    <dbReference type="NCBI Taxonomy" id="402147"/>
    <lineage>
        <taxon>Bacteria</taxon>
        <taxon>Pseudomonadati</taxon>
        <taxon>Bacteroidota</taxon>
        <taxon>Cytophagia</taxon>
        <taxon>Cytophagales</taxon>
        <taxon>Spirosomataceae</taxon>
        <taxon>Persicitalea</taxon>
    </lineage>
</organism>
<sequence length="180" mass="20935">MPRKSTTPKLTLNQLDERFPNELLCKKYIADLRWKGSPICQHCGHTKSYQFSNGDFKCAKCRKKYTVRMGTIFEDSKIPLKKWFSAAFIMTRHKKGISSHQLGRDIDITQKTAWFMLYGLKFALKIKSFDSPIAGIVEVNETYVGSKEKNKYNSKKHWVLRGVVQRLKHLCLEWWSAVVG</sequence>
<protein>
    <recommendedName>
        <fullName evidence="1">Transposase zinc-ribbon domain-containing protein</fullName>
    </recommendedName>
</protein>
<dbReference type="Proteomes" id="UP000598271">
    <property type="component" value="Unassembled WGS sequence"/>
</dbReference>
<feature type="domain" description="Transposase zinc-ribbon" evidence="1">
    <location>
        <begin position="21"/>
        <end position="63"/>
    </location>
</feature>
<proteinExistence type="predicted"/>
<dbReference type="EMBL" id="BMXF01000001">
    <property type="protein sequence ID" value="GHB57061.1"/>
    <property type="molecule type" value="Genomic_DNA"/>
</dbReference>
<accession>A0A8J3D5Q9</accession>